<evidence type="ECO:0000259" key="7">
    <source>
        <dbReference type="Pfam" id="PF04234"/>
    </source>
</evidence>
<name>A0A558R4D4_9SPHN</name>
<dbReference type="GO" id="GO:0005507">
    <property type="term" value="F:copper ion binding"/>
    <property type="evidence" value="ECO:0007669"/>
    <property type="project" value="InterPro"/>
</dbReference>
<keyword evidence="5" id="KW-0186">Copper</keyword>
<evidence type="ECO:0000313" key="8">
    <source>
        <dbReference type="EMBL" id="TVV74254.1"/>
    </source>
</evidence>
<evidence type="ECO:0000256" key="6">
    <source>
        <dbReference type="SAM" id="SignalP"/>
    </source>
</evidence>
<dbReference type="EMBL" id="VNIM01000036">
    <property type="protein sequence ID" value="TVV74254.1"/>
    <property type="molecule type" value="Genomic_DNA"/>
</dbReference>
<feature type="signal peptide" evidence="6">
    <location>
        <begin position="1"/>
        <end position="21"/>
    </location>
</feature>
<dbReference type="GO" id="GO:0042597">
    <property type="term" value="C:periplasmic space"/>
    <property type="evidence" value="ECO:0007669"/>
    <property type="project" value="UniProtKB-SubCell"/>
</dbReference>
<evidence type="ECO:0000256" key="2">
    <source>
        <dbReference type="ARBA" id="ARBA00010509"/>
    </source>
</evidence>
<evidence type="ECO:0000313" key="9">
    <source>
        <dbReference type="Proteomes" id="UP000318681"/>
    </source>
</evidence>
<proteinExistence type="inferred from homology"/>
<comment type="similarity">
    <text evidence="2">Belongs to the CopC family.</text>
</comment>
<dbReference type="Gene3D" id="2.60.40.1220">
    <property type="match status" value="1"/>
</dbReference>
<dbReference type="OrthoDB" id="9796814at2"/>
<dbReference type="NCBIfam" id="NF033814">
    <property type="entry name" value="copper_CopC"/>
    <property type="match status" value="1"/>
</dbReference>
<protein>
    <submittedName>
        <fullName evidence="8">Copper homeostasis periplasmic binding protein CopC</fullName>
    </submittedName>
</protein>
<evidence type="ECO:0000256" key="5">
    <source>
        <dbReference type="ARBA" id="ARBA00023008"/>
    </source>
</evidence>
<keyword evidence="3 6" id="KW-0732">Signal</keyword>
<dbReference type="RefSeq" id="WP_145151105.1">
    <property type="nucleotide sequence ID" value="NZ_VNIM01000036.1"/>
</dbReference>
<dbReference type="AlphaFoldDB" id="A0A558R4D4"/>
<gene>
    <name evidence="8" type="primary">copC</name>
    <name evidence="8" type="ORF">FOY91_10460</name>
</gene>
<comment type="caution">
    <text evidence="8">The sequence shown here is derived from an EMBL/GenBank/DDBJ whole genome shotgun (WGS) entry which is preliminary data.</text>
</comment>
<organism evidence="8 9">
    <name type="scientific">Alterirhizorhabdus solaris</name>
    <dbReference type="NCBI Taxonomy" id="2529389"/>
    <lineage>
        <taxon>Bacteria</taxon>
        <taxon>Pseudomonadati</taxon>
        <taxon>Pseudomonadota</taxon>
        <taxon>Alphaproteobacteria</taxon>
        <taxon>Sphingomonadales</taxon>
        <taxon>Rhizorhabdaceae</taxon>
        <taxon>Alterirhizorhabdus</taxon>
    </lineage>
</organism>
<dbReference type="SUPFAM" id="SSF81296">
    <property type="entry name" value="E set domains"/>
    <property type="match status" value="1"/>
</dbReference>
<dbReference type="GO" id="GO:0046688">
    <property type="term" value="P:response to copper ion"/>
    <property type="evidence" value="ECO:0007669"/>
    <property type="project" value="InterPro"/>
</dbReference>
<dbReference type="InterPro" id="IPR007348">
    <property type="entry name" value="CopC_dom"/>
</dbReference>
<dbReference type="InterPro" id="IPR014755">
    <property type="entry name" value="Cu-Rt/internalin_Ig-like"/>
</dbReference>
<sequence>MFARITTALFVAALATAPALAHPKLASALPAADSAGPAPAKIQLKFTEKLVPQFSTADLMMTGMPGMAAHQPMKVKQTTMVAPDGLTLVTTPTRPLPAGTYKLSYKVVSADTHKIDGGYSFTVK</sequence>
<feature type="domain" description="CopC" evidence="7">
    <location>
        <begin position="22"/>
        <end position="123"/>
    </location>
</feature>
<feature type="chain" id="PRO_5021729479" evidence="6">
    <location>
        <begin position="22"/>
        <end position="124"/>
    </location>
</feature>
<evidence type="ECO:0000256" key="3">
    <source>
        <dbReference type="ARBA" id="ARBA00022729"/>
    </source>
</evidence>
<accession>A0A558R4D4</accession>
<evidence type="ECO:0000256" key="1">
    <source>
        <dbReference type="ARBA" id="ARBA00004418"/>
    </source>
</evidence>
<dbReference type="Proteomes" id="UP000318681">
    <property type="component" value="Unassembled WGS sequence"/>
</dbReference>
<comment type="subcellular location">
    <subcellularLocation>
        <location evidence="1">Periplasm</location>
    </subcellularLocation>
</comment>
<dbReference type="InterPro" id="IPR014756">
    <property type="entry name" value="Ig_E-set"/>
</dbReference>
<keyword evidence="4" id="KW-0574">Periplasm</keyword>
<keyword evidence="9" id="KW-1185">Reference proteome</keyword>
<dbReference type="Pfam" id="PF04234">
    <property type="entry name" value="CopC"/>
    <property type="match status" value="1"/>
</dbReference>
<dbReference type="InterPro" id="IPR047685">
    <property type="entry name" value="CopC-like"/>
</dbReference>
<evidence type="ECO:0000256" key="4">
    <source>
        <dbReference type="ARBA" id="ARBA00022764"/>
    </source>
</evidence>
<reference evidence="8 9" key="1">
    <citation type="submission" date="2019-07" db="EMBL/GenBank/DDBJ databases">
        <title>Sphingomonas solaris sp. nov., isolated from a solar panel from Boston, Massachusetts.</title>
        <authorList>
            <person name="Tanner K."/>
            <person name="Pascual J."/>
            <person name="Mancuso C."/>
            <person name="Pereto J."/>
            <person name="Khalil A."/>
            <person name="Vilanova C."/>
        </authorList>
    </citation>
    <scope>NUCLEOTIDE SEQUENCE [LARGE SCALE GENOMIC DNA]</scope>
    <source>
        <strain evidence="8 9">R4DWN</strain>
    </source>
</reference>